<dbReference type="Proteomes" id="UP001347796">
    <property type="component" value="Unassembled WGS sequence"/>
</dbReference>
<dbReference type="AlphaFoldDB" id="A0AAN8PQ81"/>
<dbReference type="PANTHER" id="PTHR45951">
    <property type="entry name" value="PROTEIN DISPATCHED-RELATED"/>
    <property type="match status" value="1"/>
</dbReference>
<evidence type="ECO:0000256" key="4">
    <source>
        <dbReference type="ARBA" id="ARBA00023136"/>
    </source>
</evidence>
<keyword evidence="10" id="KW-1185">Reference proteome</keyword>
<organism evidence="9 10">
    <name type="scientific">Patella caerulea</name>
    <name type="common">Rayed Mediterranean limpet</name>
    <dbReference type="NCBI Taxonomy" id="87958"/>
    <lineage>
        <taxon>Eukaryota</taxon>
        <taxon>Metazoa</taxon>
        <taxon>Spiralia</taxon>
        <taxon>Lophotrochozoa</taxon>
        <taxon>Mollusca</taxon>
        <taxon>Gastropoda</taxon>
        <taxon>Patellogastropoda</taxon>
        <taxon>Patelloidea</taxon>
        <taxon>Patellidae</taxon>
        <taxon>Patella</taxon>
    </lineage>
</organism>
<reference evidence="9 10" key="1">
    <citation type="submission" date="2024-01" db="EMBL/GenBank/DDBJ databases">
        <title>The genome of the rayed Mediterranean limpet Patella caerulea (Linnaeus, 1758).</title>
        <authorList>
            <person name="Anh-Thu Weber A."/>
            <person name="Halstead-Nussloch G."/>
        </authorList>
    </citation>
    <scope>NUCLEOTIDE SEQUENCE [LARGE SCALE GENOMIC DNA]</scope>
    <source>
        <strain evidence="9">AATW-2023a</strain>
        <tissue evidence="9">Whole specimen</tissue>
    </source>
</reference>
<evidence type="ECO:0000259" key="8">
    <source>
        <dbReference type="PROSITE" id="PS50156"/>
    </source>
</evidence>
<comment type="caution">
    <text evidence="9">The sequence shown here is derived from an EMBL/GenBank/DDBJ whole genome shotgun (WGS) entry which is preliminary data.</text>
</comment>
<dbReference type="InterPro" id="IPR052081">
    <property type="entry name" value="Dispatched_Hh_regulator"/>
</dbReference>
<keyword evidence="3 7" id="KW-1133">Transmembrane helix</keyword>
<evidence type="ECO:0000256" key="5">
    <source>
        <dbReference type="ARBA" id="ARBA00023180"/>
    </source>
</evidence>
<evidence type="ECO:0000313" key="9">
    <source>
        <dbReference type="EMBL" id="KAK6181587.1"/>
    </source>
</evidence>
<evidence type="ECO:0000256" key="6">
    <source>
        <dbReference type="ARBA" id="ARBA00038046"/>
    </source>
</evidence>
<dbReference type="InterPro" id="IPR000731">
    <property type="entry name" value="SSD"/>
</dbReference>
<evidence type="ECO:0000256" key="1">
    <source>
        <dbReference type="ARBA" id="ARBA00004141"/>
    </source>
</evidence>
<accession>A0AAN8PQ81</accession>
<feature type="transmembrane region" description="Helical" evidence="7">
    <location>
        <begin position="415"/>
        <end position="437"/>
    </location>
</feature>
<keyword evidence="5" id="KW-0325">Glycoprotein</keyword>
<feature type="transmembrane region" description="Helical" evidence="7">
    <location>
        <begin position="137"/>
        <end position="159"/>
    </location>
</feature>
<dbReference type="PANTHER" id="PTHR45951:SF7">
    <property type="entry name" value="SSD DOMAIN-CONTAINING PROTEIN"/>
    <property type="match status" value="1"/>
</dbReference>
<feature type="transmembrane region" description="Helical" evidence="7">
    <location>
        <begin position="614"/>
        <end position="632"/>
    </location>
</feature>
<protein>
    <recommendedName>
        <fullName evidence="8">SSD domain-containing protein</fullName>
    </recommendedName>
</protein>
<comment type="similarity">
    <text evidence="6">Belongs to the dispatched family.</text>
</comment>
<proteinExistence type="inferred from homology"/>
<dbReference type="GO" id="GO:0022857">
    <property type="term" value="F:transmembrane transporter activity"/>
    <property type="evidence" value="ECO:0007669"/>
    <property type="project" value="TreeGrafter"/>
</dbReference>
<dbReference type="PROSITE" id="PS50156">
    <property type="entry name" value="SSD"/>
    <property type="match status" value="1"/>
</dbReference>
<keyword evidence="2 7" id="KW-0812">Transmembrane</keyword>
<keyword evidence="4 7" id="KW-0472">Membrane</keyword>
<feature type="transmembrane region" description="Helical" evidence="7">
    <location>
        <begin position="443"/>
        <end position="466"/>
    </location>
</feature>
<dbReference type="Gene3D" id="1.20.1640.10">
    <property type="entry name" value="Multidrug efflux transporter AcrB transmembrane domain"/>
    <property type="match status" value="1"/>
</dbReference>
<feature type="transmembrane region" description="Helical" evidence="7">
    <location>
        <begin position="522"/>
        <end position="546"/>
    </location>
</feature>
<name>A0AAN8PQ81_PATCE</name>
<evidence type="ECO:0000256" key="7">
    <source>
        <dbReference type="SAM" id="Phobius"/>
    </source>
</evidence>
<gene>
    <name evidence="9" type="ORF">SNE40_009412</name>
</gene>
<dbReference type="SUPFAM" id="SSF82866">
    <property type="entry name" value="Multidrug efflux transporter AcrB transmembrane domain"/>
    <property type="match status" value="1"/>
</dbReference>
<feature type="domain" description="SSD" evidence="8">
    <location>
        <begin position="452"/>
        <end position="545"/>
    </location>
</feature>
<dbReference type="InterPro" id="IPR003392">
    <property type="entry name" value="PTHD_SSD"/>
</dbReference>
<evidence type="ECO:0000256" key="3">
    <source>
        <dbReference type="ARBA" id="ARBA00022989"/>
    </source>
</evidence>
<sequence>MDVQVYGNKLELDTVQNVYNLQDSELISVIEERKNERRHDDELQDSELISAIKERENENRNDNDSELISVVEERENENRNDNDLHDSELMSVIEERENKIRKSVELLGEEMTEQETQKYEKPFWFCRFVTTYPVMSFILGVSGHIFITAVTIILLQVGYDVFPTNFETLPMELHDNPFLARHRALQNRYNYKNIVHRYVKGDYIPTWVRGNVRNGIDLIYDTNGKNIFTKEHLQTIASMEKKIVSIPEYSDICQLTKKAEQVLPNSVIRFFDGSRAHINPVFNDSKFDNIINVLYTAYNTNETKAELNYLLAKDFRISPSFVSSSLTRSEFPLGWPLANVNQSIADEIIEEKLVKYVKPALEEIIKTKYLDVTYFSIPLFEHDVTEQAINDLYLAGGSVIFIFCYMWFHTSSLWITTWSVISILSSFLATNLFYRVILDFRYFGFFHVLSLFIILGIGADDLFVFYDSWRATGLVSYPSLAHRLSSAYRKSTLSMFVTSVTTMAAFASTALSPLLATKSFGIFSSVLIIIDYISVIVFFPTIVIFYHVKIKKCCTNCCSCCLKRTKESSQINDNLIENDFCQNEVTETVVKKQPGMLVRFFRDKYFKFVTHGRIRWILISGFAVLVLFMSISCSRLKPDNGQVQFFKKNHNYGKAANYRANSFLPGEEEYPLSLTLLWGLKEQDLSSCHFSDINCKGTVHFDDDFDPNSVEAQKAYQKLCDRLYYMSEEESNRLKVKRHPLTNQPVVYCFAKNLNEFLQLDAQVTGLDTSLPWDYKKTLDFVKMKSPMIYNITGMDLTSIPLLDIAISYWLYNRFLMNQTKDYKMFNHLIGEQEGPYSTSIIPAPNVKVGNKIKSLSIELILTINPLITGFKDGIALVEAWEDFMNEQVLVLHI</sequence>
<evidence type="ECO:0000256" key="2">
    <source>
        <dbReference type="ARBA" id="ARBA00022692"/>
    </source>
</evidence>
<comment type="subcellular location">
    <subcellularLocation>
        <location evidence="1">Membrane</location>
        <topology evidence="1">Multi-pass membrane protein</topology>
    </subcellularLocation>
</comment>
<feature type="transmembrane region" description="Helical" evidence="7">
    <location>
        <begin position="493"/>
        <end position="516"/>
    </location>
</feature>
<feature type="transmembrane region" description="Helical" evidence="7">
    <location>
        <begin position="392"/>
        <end position="408"/>
    </location>
</feature>
<dbReference type="Pfam" id="PF02460">
    <property type="entry name" value="Patched"/>
    <property type="match status" value="1"/>
</dbReference>
<dbReference type="EMBL" id="JAZGQO010000007">
    <property type="protein sequence ID" value="KAK6181587.1"/>
    <property type="molecule type" value="Genomic_DNA"/>
</dbReference>
<evidence type="ECO:0000313" key="10">
    <source>
        <dbReference type="Proteomes" id="UP001347796"/>
    </source>
</evidence>
<dbReference type="GO" id="GO:0016020">
    <property type="term" value="C:membrane"/>
    <property type="evidence" value="ECO:0007669"/>
    <property type="project" value="UniProtKB-SubCell"/>
</dbReference>